<dbReference type="PANTHER" id="PTHR10724">
    <property type="entry name" value="30S RIBOSOMAL PROTEIN S1"/>
    <property type="match status" value="1"/>
</dbReference>
<dbReference type="AlphaFoldDB" id="A0A316DTG2"/>
<dbReference type="InterPro" id="IPR018974">
    <property type="entry name" value="Tex-like_N"/>
</dbReference>
<dbReference type="InterPro" id="IPR041692">
    <property type="entry name" value="HHH_9"/>
</dbReference>
<dbReference type="SUPFAM" id="SSF158832">
    <property type="entry name" value="Tex N-terminal region-like"/>
    <property type="match status" value="1"/>
</dbReference>
<dbReference type="GO" id="GO:0005737">
    <property type="term" value="C:cytoplasm"/>
    <property type="evidence" value="ECO:0007669"/>
    <property type="project" value="UniProtKB-ARBA"/>
</dbReference>
<name>A0A316DTG2_9FLAO</name>
<dbReference type="CDD" id="cd05685">
    <property type="entry name" value="S1_Tex"/>
    <property type="match status" value="1"/>
</dbReference>
<protein>
    <recommendedName>
        <fullName evidence="1">S1 motif domain-containing protein</fullName>
    </recommendedName>
</protein>
<feature type="domain" description="S1 motif" evidence="1">
    <location>
        <begin position="670"/>
        <end position="739"/>
    </location>
</feature>
<keyword evidence="3" id="KW-1185">Reference proteome</keyword>
<dbReference type="InterPro" id="IPR055179">
    <property type="entry name" value="Tex-like_central_region"/>
</dbReference>
<dbReference type="Proteomes" id="UP000245430">
    <property type="component" value="Unassembled WGS sequence"/>
</dbReference>
<dbReference type="InterPro" id="IPR006641">
    <property type="entry name" value="YqgF/RNaseH-like_dom"/>
</dbReference>
<evidence type="ECO:0000313" key="3">
    <source>
        <dbReference type="Proteomes" id="UP000245430"/>
    </source>
</evidence>
<dbReference type="Pfam" id="PF22706">
    <property type="entry name" value="Tex_central_region"/>
    <property type="match status" value="1"/>
</dbReference>
<dbReference type="FunFam" id="2.40.50.140:FF:000051">
    <property type="entry name" value="RNA-binding transcriptional accessory protein"/>
    <property type="match status" value="1"/>
</dbReference>
<dbReference type="InterPro" id="IPR023319">
    <property type="entry name" value="Tex-like_HTH_dom_sf"/>
</dbReference>
<reference evidence="2 3" key="1">
    <citation type="submission" date="2018-05" db="EMBL/GenBank/DDBJ databases">
        <title>Genomic Encyclopedia of Archaeal and Bacterial Type Strains, Phase II (KMG-II): from individual species to whole genera.</title>
        <authorList>
            <person name="Goeker M."/>
        </authorList>
    </citation>
    <scope>NUCLEOTIDE SEQUENCE [LARGE SCALE GENOMIC DNA]</scope>
    <source>
        <strain evidence="2 3">DSM 22637</strain>
    </source>
</reference>
<dbReference type="InterPro" id="IPR010994">
    <property type="entry name" value="RuvA_2-like"/>
</dbReference>
<gene>
    <name evidence="2" type="ORF">LX78_00471</name>
</gene>
<dbReference type="SUPFAM" id="SSF53098">
    <property type="entry name" value="Ribonuclease H-like"/>
    <property type="match status" value="1"/>
</dbReference>
<dbReference type="InterPro" id="IPR023323">
    <property type="entry name" value="Tex-like_dom_sf"/>
</dbReference>
<dbReference type="PROSITE" id="PS50126">
    <property type="entry name" value="S1"/>
    <property type="match status" value="1"/>
</dbReference>
<dbReference type="GO" id="GO:0006139">
    <property type="term" value="P:nucleobase-containing compound metabolic process"/>
    <property type="evidence" value="ECO:0007669"/>
    <property type="project" value="InterPro"/>
</dbReference>
<sequence>MLIEALKKVFKLYIINLTDYVLRGFFSIFDFQNKFMISYIISQTKLSETSVKNTVELLNEACTIPFISRYRKERTGNLDEVQIGDIVKYKELFEALEKRKATIIKALEEQEVLTEELKQKIEKTQELITLEDLYLPFKKSRKTKAETARKNGLEPLAKIIMSQNASDIESIAFKYVKGEVDSVEDALEGARHIISEWINERTDVRNNIRHQLERFAMISTKVVKSKVDDENAQKYRDYFEWEEALSRIPSHRLLAILRAEKEGFIKSKISIDNDKALAKIEDRIIRSKNACSEQIQIAIQDAYKRLLFPSLSNEALQNAKEKADKSAINVFAKNLKQLLLGSPLGEKRVLAIDPGFRTGCKIVCLDAQGNLKHNETIYPHPPKSDTIGAMKKISSLSEAYQIEAIAIGNGTASRETEAIIRKIRFKNDIQVFVVSEAGASIYSASKIARDEFPNYDVTVRGSVSIGRRLQDPLAELVKIDAKSIGVGQYQHDVDQTKLQKELDNVVENCVNAVGVNINTASTSLLSYVSGIGPKLAENIFNYRTEKGIFKSRNDIKKVPRLGDKAFEQGVAFLRIKDAKNPLDDSAVHPESYAIVEKMAKDLGKNVSDLIGNSALLQKIDLKPYCTNSVGLPTLQDIIKELEKPGLDIREQAKVFTFNQNIKSITDLQEGQLLPGIINNITNFGAFVDVGIKESGLIHVSNLSDSFVSDVNAHVSLHQQVIVKVLEADIVRKRIQLKLHK</sequence>
<dbReference type="GO" id="GO:0003729">
    <property type="term" value="F:mRNA binding"/>
    <property type="evidence" value="ECO:0007669"/>
    <property type="project" value="TreeGrafter"/>
</dbReference>
<dbReference type="Pfam" id="PF00575">
    <property type="entry name" value="S1"/>
    <property type="match status" value="1"/>
</dbReference>
<dbReference type="SMART" id="SM00316">
    <property type="entry name" value="S1"/>
    <property type="match status" value="1"/>
</dbReference>
<dbReference type="Gene3D" id="1.10.3500.10">
    <property type="entry name" value="Tex N-terminal region-like"/>
    <property type="match status" value="1"/>
</dbReference>
<dbReference type="Pfam" id="PF17674">
    <property type="entry name" value="HHH_9"/>
    <property type="match status" value="1"/>
</dbReference>
<dbReference type="InterPro" id="IPR003029">
    <property type="entry name" value="S1_domain"/>
</dbReference>
<evidence type="ECO:0000313" key="2">
    <source>
        <dbReference type="EMBL" id="PWK20768.1"/>
    </source>
</evidence>
<evidence type="ECO:0000259" key="1">
    <source>
        <dbReference type="PROSITE" id="PS50126"/>
    </source>
</evidence>
<dbReference type="FunFam" id="1.10.150.310:FF:000001">
    <property type="entry name" value="RNA-binding transcriptional accessory protein"/>
    <property type="match status" value="1"/>
</dbReference>
<dbReference type="SMART" id="SM00732">
    <property type="entry name" value="YqgFc"/>
    <property type="match status" value="1"/>
</dbReference>
<proteinExistence type="predicted"/>
<dbReference type="InterPro" id="IPR012337">
    <property type="entry name" value="RNaseH-like_sf"/>
</dbReference>
<dbReference type="InterPro" id="IPR050437">
    <property type="entry name" value="Ribos_protein_bS1-like"/>
</dbReference>
<dbReference type="GO" id="GO:0003735">
    <property type="term" value="F:structural constituent of ribosome"/>
    <property type="evidence" value="ECO:0007669"/>
    <property type="project" value="TreeGrafter"/>
</dbReference>
<dbReference type="InterPro" id="IPR032639">
    <property type="entry name" value="Tex_YqgF"/>
</dbReference>
<dbReference type="InterPro" id="IPR037027">
    <property type="entry name" value="YqgF/RNaseH-like_dom_sf"/>
</dbReference>
<dbReference type="Pfam" id="PF09371">
    <property type="entry name" value="Tex_N"/>
    <property type="match status" value="1"/>
</dbReference>
<dbReference type="Gene3D" id="1.10.10.650">
    <property type="entry name" value="RuvA domain 2-like"/>
    <property type="match status" value="1"/>
</dbReference>
<dbReference type="InterPro" id="IPR044146">
    <property type="entry name" value="S1_Tex"/>
</dbReference>
<dbReference type="InterPro" id="IPR012340">
    <property type="entry name" value="NA-bd_OB-fold"/>
</dbReference>
<dbReference type="Gene3D" id="1.10.150.310">
    <property type="entry name" value="Tex RuvX-like domain-like"/>
    <property type="match status" value="1"/>
</dbReference>
<dbReference type="FunFam" id="1.10.10.650:FF:000001">
    <property type="entry name" value="S1 RNA-binding domain 1"/>
    <property type="match status" value="1"/>
</dbReference>
<dbReference type="GO" id="GO:0006412">
    <property type="term" value="P:translation"/>
    <property type="evidence" value="ECO:0007669"/>
    <property type="project" value="TreeGrafter"/>
</dbReference>
<dbReference type="SUPFAM" id="SSF47781">
    <property type="entry name" value="RuvA domain 2-like"/>
    <property type="match status" value="2"/>
</dbReference>
<comment type="caution">
    <text evidence="2">The sequence shown here is derived from an EMBL/GenBank/DDBJ whole genome shotgun (WGS) entry which is preliminary data.</text>
</comment>
<accession>A0A316DTG2</accession>
<dbReference type="SUPFAM" id="SSF50249">
    <property type="entry name" value="Nucleic acid-binding proteins"/>
    <property type="match status" value="1"/>
</dbReference>
<dbReference type="Gene3D" id="2.40.50.140">
    <property type="entry name" value="Nucleic acid-binding proteins"/>
    <property type="match status" value="1"/>
</dbReference>
<dbReference type="FunFam" id="3.30.420.140:FF:000001">
    <property type="entry name" value="RNA-binding transcriptional accessory protein"/>
    <property type="match status" value="1"/>
</dbReference>
<dbReference type="Pfam" id="PF16921">
    <property type="entry name" value="Tex_YqgF"/>
    <property type="match status" value="1"/>
</dbReference>
<dbReference type="Pfam" id="PF12836">
    <property type="entry name" value="HHH_3"/>
    <property type="match status" value="1"/>
</dbReference>
<dbReference type="Gene3D" id="3.30.420.140">
    <property type="entry name" value="YqgF/RNase H-like domain"/>
    <property type="match status" value="1"/>
</dbReference>
<organism evidence="2 3">
    <name type="scientific">Xanthomarina spongicola</name>
    <dbReference type="NCBI Taxonomy" id="570520"/>
    <lineage>
        <taxon>Bacteria</taxon>
        <taxon>Pseudomonadati</taxon>
        <taxon>Bacteroidota</taxon>
        <taxon>Flavobacteriia</taxon>
        <taxon>Flavobacteriales</taxon>
        <taxon>Flavobacteriaceae</taxon>
        <taxon>Xanthomarina</taxon>
    </lineage>
</organism>
<dbReference type="PANTHER" id="PTHR10724:SF10">
    <property type="entry name" value="S1 RNA-BINDING DOMAIN-CONTAINING PROTEIN 1"/>
    <property type="match status" value="1"/>
</dbReference>
<dbReference type="EMBL" id="QGGP01000001">
    <property type="protein sequence ID" value="PWK20768.1"/>
    <property type="molecule type" value="Genomic_DNA"/>
</dbReference>